<evidence type="ECO:0000313" key="3">
    <source>
        <dbReference type="Proteomes" id="UP000602745"/>
    </source>
</evidence>
<gene>
    <name evidence="2" type="ORF">GCM10007276_16000</name>
</gene>
<dbReference type="Pfam" id="PF08379">
    <property type="entry name" value="Bact_transglu_N"/>
    <property type="match status" value="1"/>
</dbReference>
<feature type="domain" description="Transglutaminase-like" evidence="1">
    <location>
        <begin position="173"/>
        <end position="245"/>
    </location>
</feature>
<keyword evidence="3" id="KW-1185">Reference proteome</keyword>
<dbReference type="SMART" id="SM00460">
    <property type="entry name" value="TGc"/>
    <property type="match status" value="1"/>
</dbReference>
<dbReference type="SUPFAM" id="SSF54001">
    <property type="entry name" value="Cysteine proteinases"/>
    <property type="match status" value="1"/>
</dbReference>
<reference evidence="2" key="1">
    <citation type="journal article" date="2014" name="Int. J. Syst. Evol. Microbiol.">
        <title>Complete genome sequence of Corynebacterium casei LMG S-19264T (=DSM 44701T), isolated from a smear-ripened cheese.</title>
        <authorList>
            <consortium name="US DOE Joint Genome Institute (JGI-PGF)"/>
            <person name="Walter F."/>
            <person name="Albersmeier A."/>
            <person name="Kalinowski J."/>
            <person name="Ruckert C."/>
        </authorList>
    </citation>
    <scope>NUCLEOTIDE SEQUENCE</scope>
    <source>
        <strain evidence="2">CCM 7684</strain>
    </source>
</reference>
<organism evidence="2 3">
    <name type="scientific">Agaricicola taiwanensis</name>
    <dbReference type="NCBI Taxonomy" id="591372"/>
    <lineage>
        <taxon>Bacteria</taxon>
        <taxon>Pseudomonadati</taxon>
        <taxon>Pseudomonadota</taxon>
        <taxon>Alphaproteobacteria</taxon>
        <taxon>Rhodobacterales</taxon>
        <taxon>Paracoccaceae</taxon>
        <taxon>Agaricicola</taxon>
    </lineage>
</organism>
<dbReference type="RefSeq" id="WP_188409239.1">
    <property type="nucleotide sequence ID" value="NZ_BMCP01000002.1"/>
</dbReference>
<dbReference type="Pfam" id="PF01841">
    <property type="entry name" value="Transglut_core"/>
    <property type="match status" value="1"/>
</dbReference>
<dbReference type="AlphaFoldDB" id="A0A8J2VZ69"/>
<proteinExistence type="predicted"/>
<comment type="caution">
    <text evidence="2">The sequence shown here is derived from an EMBL/GenBank/DDBJ whole genome shotgun (WGS) entry which is preliminary data.</text>
</comment>
<dbReference type="InterPro" id="IPR013589">
    <property type="entry name" value="Bac_transglu_N"/>
</dbReference>
<accession>A0A8J2VZ69</accession>
<evidence type="ECO:0000313" key="2">
    <source>
        <dbReference type="EMBL" id="GGE39458.1"/>
    </source>
</evidence>
<dbReference type="PANTHER" id="PTHR33490">
    <property type="entry name" value="BLR5614 PROTEIN-RELATED"/>
    <property type="match status" value="1"/>
</dbReference>
<dbReference type="EMBL" id="BMCP01000002">
    <property type="protein sequence ID" value="GGE39458.1"/>
    <property type="molecule type" value="Genomic_DNA"/>
</dbReference>
<protein>
    <submittedName>
        <fullName evidence="2">Transglutaminase</fullName>
    </submittedName>
</protein>
<dbReference type="InterPro" id="IPR038765">
    <property type="entry name" value="Papain-like_cys_pep_sf"/>
</dbReference>
<dbReference type="Proteomes" id="UP000602745">
    <property type="component" value="Unassembled WGS sequence"/>
</dbReference>
<dbReference type="PANTHER" id="PTHR33490:SF1">
    <property type="entry name" value="SLL1233 PROTEIN"/>
    <property type="match status" value="1"/>
</dbReference>
<dbReference type="Gene3D" id="3.10.620.30">
    <property type="match status" value="1"/>
</dbReference>
<name>A0A8J2VZ69_9RHOB</name>
<reference evidence="2" key="2">
    <citation type="submission" date="2020-09" db="EMBL/GenBank/DDBJ databases">
        <authorList>
            <person name="Sun Q."/>
            <person name="Sedlacek I."/>
        </authorList>
    </citation>
    <scope>NUCLEOTIDE SEQUENCE</scope>
    <source>
        <strain evidence="2">CCM 7684</strain>
    </source>
</reference>
<evidence type="ECO:0000259" key="1">
    <source>
        <dbReference type="SMART" id="SM00460"/>
    </source>
</evidence>
<sequence>MRTLTIRHNTVYRYKRPVTFGEHRLMLRPRDSHDLRLISADLILSPRASVRWIHDVFGNSVAVVIFAEPAAELKVESKLVIERYALDAPRFELDDNAHNYPFIYSADDRTDLGRTLERHYPDPKGQLEAWAQGFIASRPTDTLALLADINATIKDAFTYNTRWEEGTQTPLETLELGSGTCRDFALLFIEALRSLGFAARFVTGYLYDPALDGAADSEIKGAGATHAWAEVYLPGAGWIEYDPTNGIIAGENLIRIAVTRDPHQAVPVGGSFDGTPEDGDGMTVEVEVTSAGRSARRAAA</sequence>
<dbReference type="InterPro" id="IPR002931">
    <property type="entry name" value="Transglutaminase-like"/>
</dbReference>